<organism evidence="1 2">
    <name type="scientific">Pseudolycoriella hygida</name>
    <dbReference type="NCBI Taxonomy" id="35572"/>
    <lineage>
        <taxon>Eukaryota</taxon>
        <taxon>Metazoa</taxon>
        <taxon>Ecdysozoa</taxon>
        <taxon>Arthropoda</taxon>
        <taxon>Hexapoda</taxon>
        <taxon>Insecta</taxon>
        <taxon>Pterygota</taxon>
        <taxon>Neoptera</taxon>
        <taxon>Endopterygota</taxon>
        <taxon>Diptera</taxon>
        <taxon>Nematocera</taxon>
        <taxon>Sciaroidea</taxon>
        <taxon>Sciaridae</taxon>
        <taxon>Pseudolycoriella</taxon>
    </lineage>
</organism>
<dbReference type="EMBL" id="WJQU01000001">
    <property type="protein sequence ID" value="KAJ6645914.1"/>
    <property type="molecule type" value="Genomic_DNA"/>
</dbReference>
<evidence type="ECO:0000313" key="2">
    <source>
        <dbReference type="Proteomes" id="UP001151699"/>
    </source>
</evidence>
<sequence length="81" mass="9332">MWMEWNQAFGSAILLYPVLTNHKDNTVHEMIAPPSGGYYPDSGSYYPPLEDLSSRMNYLLEDFFLTNFQNNTTNFSENDAV</sequence>
<evidence type="ECO:0000313" key="1">
    <source>
        <dbReference type="EMBL" id="KAJ6645914.1"/>
    </source>
</evidence>
<comment type="caution">
    <text evidence="1">The sequence shown here is derived from an EMBL/GenBank/DDBJ whole genome shotgun (WGS) entry which is preliminary data.</text>
</comment>
<dbReference type="Proteomes" id="UP001151699">
    <property type="component" value="Chromosome A"/>
</dbReference>
<proteinExistence type="predicted"/>
<dbReference type="AlphaFoldDB" id="A0A9Q0N940"/>
<keyword evidence="2" id="KW-1185">Reference proteome</keyword>
<accession>A0A9Q0N940</accession>
<gene>
    <name evidence="1" type="ORF">Bhyg_01123</name>
</gene>
<protein>
    <submittedName>
        <fullName evidence="1">Uncharacterized protein</fullName>
    </submittedName>
</protein>
<reference evidence="1" key="1">
    <citation type="submission" date="2022-07" db="EMBL/GenBank/DDBJ databases">
        <authorList>
            <person name="Trinca V."/>
            <person name="Uliana J.V.C."/>
            <person name="Torres T.T."/>
            <person name="Ward R.J."/>
            <person name="Monesi N."/>
        </authorList>
    </citation>
    <scope>NUCLEOTIDE SEQUENCE</scope>
    <source>
        <strain evidence="1">HSMRA1968</strain>
        <tissue evidence="1">Whole embryos</tissue>
    </source>
</reference>
<name>A0A9Q0N940_9DIPT</name>